<name>A0ABV4U6F1_9BACT</name>
<evidence type="ECO:0000313" key="4">
    <source>
        <dbReference type="EMBL" id="MFA9478059.1"/>
    </source>
</evidence>
<feature type="transmembrane region" description="Helical" evidence="2">
    <location>
        <begin position="21"/>
        <end position="45"/>
    </location>
</feature>
<proteinExistence type="predicted"/>
<dbReference type="PANTHER" id="PTHR30093:SF2">
    <property type="entry name" value="TYPE II SECRETION SYSTEM PROTEIN H"/>
    <property type="match status" value="1"/>
</dbReference>
<evidence type="ECO:0000313" key="5">
    <source>
        <dbReference type="Proteomes" id="UP001575105"/>
    </source>
</evidence>
<dbReference type="SUPFAM" id="SSF54523">
    <property type="entry name" value="Pili subunits"/>
    <property type="match status" value="1"/>
</dbReference>
<protein>
    <submittedName>
        <fullName evidence="4">DUF1559 domain-containing protein</fullName>
    </submittedName>
</protein>
<dbReference type="InterPro" id="IPR011453">
    <property type="entry name" value="DUF1559"/>
</dbReference>
<evidence type="ECO:0000256" key="2">
    <source>
        <dbReference type="SAM" id="Phobius"/>
    </source>
</evidence>
<dbReference type="Pfam" id="PF07963">
    <property type="entry name" value="N_methyl"/>
    <property type="match status" value="1"/>
</dbReference>
<dbReference type="RefSeq" id="WP_425344987.1">
    <property type="nucleotide sequence ID" value="NZ_JBGUBD010000004.1"/>
</dbReference>
<dbReference type="InterPro" id="IPR000983">
    <property type="entry name" value="Bac_GSPG_pilin"/>
</dbReference>
<dbReference type="InterPro" id="IPR012902">
    <property type="entry name" value="N_methyl_site"/>
</dbReference>
<keyword evidence="2" id="KW-0472">Membrane</keyword>
<organism evidence="4 5">
    <name type="scientific">Natronomicrosphaera hydrolytica</name>
    <dbReference type="NCBI Taxonomy" id="3242702"/>
    <lineage>
        <taxon>Bacteria</taxon>
        <taxon>Pseudomonadati</taxon>
        <taxon>Planctomycetota</taxon>
        <taxon>Phycisphaerae</taxon>
        <taxon>Phycisphaerales</taxon>
        <taxon>Phycisphaeraceae</taxon>
        <taxon>Natronomicrosphaera</taxon>
    </lineage>
</organism>
<sequence length="274" mass="30333">MTRGEPEPIPLESSRMTYKRTCHAFTLIELLVVISIIAILISILLPTLSSARAQARRVQCASQMRQMSLALMLYAEDSSSWFPRIHWAYANQFRGQGGHGSVALRSYLGSPGRAVSDTSPEIGALSILLCPDRDTRLSDAYVNYNHGENMATTYRIVAGYGDREPLNGSGNWYGWAWQTWRHEFSQATPLPRLSMIGATEIVLGASAQPLIGDLWSPGNDIELNGSHWYGAPGPIEANHANGSNTAFADGHVSWVNGDLLQNRIWLFGENSLWW</sequence>
<feature type="domain" description="DUF1559" evidence="3">
    <location>
        <begin position="50"/>
        <end position="89"/>
    </location>
</feature>
<dbReference type="InterPro" id="IPR027558">
    <property type="entry name" value="Pre_pil_HX9DG_C"/>
</dbReference>
<dbReference type="EMBL" id="JBGUBD010000004">
    <property type="protein sequence ID" value="MFA9478059.1"/>
    <property type="molecule type" value="Genomic_DNA"/>
</dbReference>
<keyword evidence="2" id="KW-1133">Transmembrane helix</keyword>
<keyword evidence="1" id="KW-0488">Methylation</keyword>
<accession>A0ABV4U6F1</accession>
<gene>
    <name evidence="4" type="ORF">ACERK3_07085</name>
</gene>
<reference evidence="4 5" key="1">
    <citation type="submission" date="2024-08" db="EMBL/GenBank/DDBJ databases">
        <title>Whole-genome sequencing of halo(alkali)philic microorganisms from hypersaline lakes.</title>
        <authorList>
            <person name="Sorokin D.Y."/>
            <person name="Merkel A.Y."/>
            <person name="Messina E."/>
            <person name="Yakimov M."/>
        </authorList>
    </citation>
    <scope>NUCLEOTIDE SEQUENCE [LARGE SCALE GENOMIC DNA]</scope>
    <source>
        <strain evidence="4 5">AB-hyl4</strain>
    </source>
</reference>
<dbReference type="Proteomes" id="UP001575105">
    <property type="component" value="Unassembled WGS sequence"/>
</dbReference>
<comment type="caution">
    <text evidence="4">The sequence shown here is derived from an EMBL/GenBank/DDBJ whole genome shotgun (WGS) entry which is preliminary data.</text>
</comment>
<dbReference type="PRINTS" id="PR00813">
    <property type="entry name" value="BCTERIALGSPG"/>
</dbReference>
<evidence type="ECO:0000256" key="1">
    <source>
        <dbReference type="ARBA" id="ARBA00022481"/>
    </source>
</evidence>
<keyword evidence="5" id="KW-1185">Reference proteome</keyword>
<dbReference type="NCBIfam" id="TIGR04294">
    <property type="entry name" value="pre_pil_HX9DG"/>
    <property type="match status" value="1"/>
</dbReference>
<dbReference type="Pfam" id="PF07596">
    <property type="entry name" value="SBP_bac_10"/>
    <property type="match status" value="1"/>
</dbReference>
<dbReference type="NCBIfam" id="TIGR02532">
    <property type="entry name" value="IV_pilin_GFxxxE"/>
    <property type="match status" value="1"/>
</dbReference>
<evidence type="ECO:0000259" key="3">
    <source>
        <dbReference type="Pfam" id="PF07596"/>
    </source>
</evidence>
<dbReference type="PANTHER" id="PTHR30093">
    <property type="entry name" value="GENERAL SECRETION PATHWAY PROTEIN G"/>
    <property type="match status" value="1"/>
</dbReference>
<keyword evidence="2" id="KW-0812">Transmembrane</keyword>
<dbReference type="InterPro" id="IPR045584">
    <property type="entry name" value="Pilin-like"/>
</dbReference>
<dbReference type="Gene3D" id="3.30.700.10">
    <property type="entry name" value="Glycoprotein, Type 4 Pilin"/>
    <property type="match status" value="1"/>
</dbReference>